<evidence type="ECO:0000256" key="10">
    <source>
        <dbReference type="SAM" id="Phobius"/>
    </source>
</evidence>
<evidence type="ECO:0000313" key="12">
    <source>
        <dbReference type="EMBL" id="EIN03918.1"/>
    </source>
</evidence>
<reference evidence="13" key="1">
    <citation type="journal article" date="2012" name="Science">
        <title>The Paleozoic origin of enzymatic lignin decomposition reconstructed from 31 fungal genomes.</title>
        <authorList>
            <person name="Floudas D."/>
            <person name="Binder M."/>
            <person name="Riley R."/>
            <person name="Barry K."/>
            <person name="Blanchette R.A."/>
            <person name="Henrissat B."/>
            <person name="Martinez A.T."/>
            <person name="Otillar R."/>
            <person name="Spatafora J.W."/>
            <person name="Yadav J.S."/>
            <person name="Aerts A."/>
            <person name="Benoit I."/>
            <person name="Boyd A."/>
            <person name="Carlson A."/>
            <person name="Copeland A."/>
            <person name="Coutinho P.M."/>
            <person name="de Vries R.P."/>
            <person name="Ferreira P."/>
            <person name="Findley K."/>
            <person name="Foster B."/>
            <person name="Gaskell J."/>
            <person name="Glotzer D."/>
            <person name="Gorecki P."/>
            <person name="Heitman J."/>
            <person name="Hesse C."/>
            <person name="Hori C."/>
            <person name="Igarashi K."/>
            <person name="Jurgens J.A."/>
            <person name="Kallen N."/>
            <person name="Kersten P."/>
            <person name="Kohler A."/>
            <person name="Kuees U."/>
            <person name="Kumar T.K.A."/>
            <person name="Kuo A."/>
            <person name="LaButti K."/>
            <person name="Larrondo L.F."/>
            <person name="Lindquist E."/>
            <person name="Ling A."/>
            <person name="Lombard V."/>
            <person name="Lucas S."/>
            <person name="Lundell T."/>
            <person name="Martin R."/>
            <person name="McLaughlin D.J."/>
            <person name="Morgenstern I."/>
            <person name="Morin E."/>
            <person name="Murat C."/>
            <person name="Nagy L.G."/>
            <person name="Nolan M."/>
            <person name="Ohm R.A."/>
            <person name="Patyshakuliyeva A."/>
            <person name="Rokas A."/>
            <person name="Ruiz-Duenas F.J."/>
            <person name="Sabat G."/>
            <person name="Salamov A."/>
            <person name="Samejima M."/>
            <person name="Schmutz J."/>
            <person name="Slot J.C."/>
            <person name="St John F."/>
            <person name="Stenlid J."/>
            <person name="Sun H."/>
            <person name="Sun S."/>
            <person name="Syed K."/>
            <person name="Tsang A."/>
            <person name="Wiebenga A."/>
            <person name="Young D."/>
            <person name="Pisabarro A."/>
            <person name="Eastwood D.C."/>
            <person name="Martin F."/>
            <person name="Cullen D."/>
            <person name="Grigoriev I.V."/>
            <person name="Hibbett D.S."/>
        </authorList>
    </citation>
    <scope>NUCLEOTIDE SEQUENCE [LARGE SCALE GENOMIC DNA]</scope>
    <source>
        <strain evidence="13">HHB-11173 SS5</strain>
    </source>
</reference>
<dbReference type="eggNOG" id="KOG3140">
    <property type="taxonomic scope" value="Eukaryota"/>
</dbReference>
<evidence type="ECO:0000259" key="11">
    <source>
        <dbReference type="Pfam" id="PF09335"/>
    </source>
</evidence>
<dbReference type="Proteomes" id="UP000054196">
    <property type="component" value="Unassembled WGS sequence"/>
</dbReference>
<dbReference type="OMA" id="RWFCMAR"/>
<keyword evidence="9 10" id="KW-0472">Membrane</keyword>
<dbReference type="Pfam" id="PF09335">
    <property type="entry name" value="VTT_dom"/>
    <property type="match status" value="1"/>
</dbReference>
<keyword evidence="6 10" id="KW-0812">Transmembrane</keyword>
<dbReference type="AlphaFoldDB" id="R7S123"/>
<dbReference type="HOGENOM" id="CLU_021545_1_0_1"/>
<accession>R7S123</accession>
<feature type="transmembrane region" description="Helical" evidence="10">
    <location>
        <begin position="252"/>
        <end position="273"/>
    </location>
</feature>
<feature type="transmembrane region" description="Helical" evidence="10">
    <location>
        <begin position="62"/>
        <end position="81"/>
    </location>
</feature>
<evidence type="ECO:0000313" key="13">
    <source>
        <dbReference type="Proteomes" id="UP000054196"/>
    </source>
</evidence>
<name>R7S123_PUNST</name>
<evidence type="ECO:0000256" key="2">
    <source>
        <dbReference type="ARBA" id="ARBA00004653"/>
    </source>
</evidence>
<comment type="function">
    <text evidence="1">Golgi membrane protein involved in vesicular trafficking and spindle migration.</text>
</comment>
<comment type="subcellular location">
    <subcellularLocation>
        <location evidence="2">Golgi apparatus membrane</location>
        <topology evidence="2">Multi-pass membrane protein</topology>
    </subcellularLocation>
</comment>
<dbReference type="OrthoDB" id="166803at2759"/>
<dbReference type="EMBL" id="JH687557">
    <property type="protein sequence ID" value="EIN03918.1"/>
    <property type="molecule type" value="Genomic_DNA"/>
</dbReference>
<evidence type="ECO:0000256" key="7">
    <source>
        <dbReference type="ARBA" id="ARBA00022989"/>
    </source>
</evidence>
<gene>
    <name evidence="12" type="ORF">PUNSTDRAFT_138961</name>
</gene>
<dbReference type="PANTHER" id="PTHR47549:SF2">
    <property type="entry name" value="GOLGI APPARATUS MEMBRANE PROTEIN TVP38"/>
    <property type="match status" value="1"/>
</dbReference>
<evidence type="ECO:0000256" key="9">
    <source>
        <dbReference type="ARBA" id="ARBA00023136"/>
    </source>
</evidence>
<dbReference type="GO" id="GO:0000139">
    <property type="term" value="C:Golgi membrane"/>
    <property type="evidence" value="ECO:0007669"/>
    <property type="project" value="UniProtKB-SubCell"/>
</dbReference>
<organism evidence="12 13">
    <name type="scientific">Punctularia strigosozonata (strain HHB-11173)</name>
    <name type="common">White-rot fungus</name>
    <dbReference type="NCBI Taxonomy" id="741275"/>
    <lineage>
        <taxon>Eukaryota</taxon>
        <taxon>Fungi</taxon>
        <taxon>Dikarya</taxon>
        <taxon>Basidiomycota</taxon>
        <taxon>Agaricomycotina</taxon>
        <taxon>Agaricomycetes</taxon>
        <taxon>Corticiales</taxon>
        <taxon>Punctulariaceae</taxon>
        <taxon>Punctularia</taxon>
    </lineage>
</organism>
<dbReference type="KEGG" id="psq:PUNSTDRAFT_138961"/>
<evidence type="ECO:0000256" key="5">
    <source>
        <dbReference type="ARBA" id="ARBA00020673"/>
    </source>
</evidence>
<evidence type="ECO:0000256" key="8">
    <source>
        <dbReference type="ARBA" id="ARBA00023034"/>
    </source>
</evidence>
<keyword evidence="8" id="KW-0333">Golgi apparatus</keyword>
<comment type="similarity">
    <text evidence="3">Belongs to the TVP38/TMEM64 family.</text>
</comment>
<feature type="transmembrane region" description="Helical" evidence="10">
    <location>
        <begin position="124"/>
        <end position="147"/>
    </location>
</feature>
<dbReference type="RefSeq" id="XP_007388707.1">
    <property type="nucleotide sequence ID" value="XM_007388645.1"/>
</dbReference>
<sequence length="348" mass="38788">MSTGVEIIASPIPSIQQLEHARTVLTRTPSPSPTESEYLSRKTIINWKAFKSRKFWMRRERIYHYIAALIIIAIVGLFIAYQRKIVRALRPMSEWIKDRPAGWLIPIAVLFIVSFPPLLGHELIAILCGLVWGLGIGFGIVAAGTFIGELGNYYAFKYCCRTRAAKYETSTIPYACLTKIVRDGGFKIALISRYSIIPGHLTTAVYSTCGMSIGVFCAAAILSLPKQFLFIFVGVLVQNSDKGHGVPIKTRLISLAVVAVTIGITVGAGWYILREMNKVKDEIIYERRKSRQQYQATSRSNILAISTSSILDDTPKDDAVVGSDDIPMTPLRYRAHEHGAFDSRRENV</sequence>
<dbReference type="InterPro" id="IPR051076">
    <property type="entry name" value="Golgi_membrane_TVP38/TMEM64"/>
</dbReference>
<protein>
    <recommendedName>
        <fullName evidence="4">Golgi apparatus membrane protein TVP38</fullName>
    </recommendedName>
    <alternativeName>
        <fullName evidence="5">Golgi apparatus membrane protein tvp38</fullName>
    </alternativeName>
</protein>
<evidence type="ECO:0000256" key="1">
    <source>
        <dbReference type="ARBA" id="ARBA00002978"/>
    </source>
</evidence>
<feature type="domain" description="VTT" evidence="11">
    <location>
        <begin position="121"/>
        <end position="235"/>
    </location>
</feature>
<dbReference type="PANTHER" id="PTHR47549">
    <property type="entry name" value="GOLGI APPARATUS MEMBRANE PROTEIN TVP38-RELATED"/>
    <property type="match status" value="1"/>
</dbReference>
<evidence type="ECO:0000256" key="3">
    <source>
        <dbReference type="ARBA" id="ARBA00008640"/>
    </source>
</evidence>
<keyword evidence="13" id="KW-1185">Reference proteome</keyword>
<feature type="transmembrane region" description="Helical" evidence="10">
    <location>
        <begin position="213"/>
        <end position="237"/>
    </location>
</feature>
<proteinExistence type="inferred from homology"/>
<evidence type="ECO:0000256" key="4">
    <source>
        <dbReference type="ARBA" id="ARBA00013533"/>
    </source>
</evidence>
<keyword evidence="7 10" id="KW-1133">Transmembrane helix</keyword>
<evidence type="ECO:0000256" key="6">
    <source>
        <dbReference type="ARBA" id="ARBA00022692"/>
    </source>
</evidence>
<dbReference type="InterPro" id="IPR032816">
    <property type="entry name" value="VTT_dom"/>
</dbReference>
<feature type="transmembrane region" description="Helical" evidence="10">
    <location>
        <begin position="101"/>
        <end position="118"/>
    </location>
</feature>
<dbReference type="GeneID" id="18880203"/>